<dbReference type="Pfam" id="PF01514">
    <property type="entry name" value="YscJ_FliF"/>
    <property type="match status" value="1"/>
</dbReference>
<evidence type="ECO:0000256" key="2">
    <source>
        <dbReference type="ARBA" id="ARBA00009509"/>
    </source>
</evidence>
<comment type="similarity">
    <text evidence="2">Belongs to the YscJ lipoprotein family.</text>
</comment>
<keyword evidence="4 8" id="KW-0472">Membrane</keyword>
<evidence type="ECO:0000256" key="8">
    <source>
        <dbReference type="SAM" id="Phobius"/>
    </source>
</evidence>
<evidence type="ECO:0000256" key="7">
    <source>
        <dbReference type="ARBA" id="ARBA00023288"/>
    </source>
</evidence>
<evidence type="ECO:0000256" key="5">
    <source>
        <dbReference type="ARBA" id="ARBA00023139"/>
    </source>
</evidence>
<organism evidence="10 11">
    <name type="scientific">Aerophobetes bacterium</name>
    <dbReference type="NCBI Taxonomy" id="2030807"/>
    <lineage>
        <taxon>Bacteria</taxon>
        <taxon>Candidatus Aerophobota</taxon>
    </lineage>
</organism>
<keyword evidence="8" id="KW-1133">Transmembrane helix</keyword>
<dbReference type="GO" id="GO:0009279">
    <property type="term" value="C:cell outer membrane"/>
    <property type="evidence" value="ECO:0007669"/>
    <property type="project" value="UniProtKB-SubCell"/>
</dbReference>
<dbReference type="InterPro" id="IPR003282">
    <property type="entry name" value="T3SS_SctJ"/>
</dbReference>
<sequence>MSRFTSFLKKIRTNPFLFLSCILLVLTGCEHDSAIVSGISEREANVIVVFLESKGIHTRKVEASSGPDIGGQSTGPKFSIHVDQGQAVEAMAILNRNGLPRKSGTNLLELFAKQGLMTSDKEESIRYQAGLAQQIANTILMMDGVIDTSVQLSFPNDEGGTPGEEAKESITAAVYVKHQGVYDDPNNHLENKIKRIVSGSITGLDINNVTVVSDRSRFTDVSLNEQMDKMTQGSKEYVSIWNIVLNKASAGRFRAIFFILILFTLIFAVIMGWLFWKFYPIIRKKGGFKELLNPTPITHVESETNESSDENVT</sequence>
<comment type="subcellular location">
    <subcellularLocation>
        <location evidence="1">Cell outer membrane</location>
        <topology evidence="1">Lipid-anchor</topology>
    </subcellularLocation>
</comment>
<dbReference type="PANTHER" id="PTHR30046:SF2">
    <property type="entry name" value="YOP PROTEINS TRANSLOCATION LIPOPROTEIN J"/>
    <property type="match status" value="1"/>
</dbReference>
<proteinExistence type="inferred from homology"/>
<dbReference type="PANTHER" id="PTHR30046">
    <property type="entry name" value="FLAGELLAR M-RING PROTEIN"/>
    <property type="match status" value="1"/>
</dbReference>
<dbReference type="EMBL" id="NVUU01000027">
    <property type="protein sequence ID" value="PCI95142.1"/>
    <property type="molecule type" value="Genomic_DNA"/>
</dbReference>
<dbReference type="InterPro" id="IPR043427">
    <property type="entry name" value="YscJ/FliF"/>
</dbReference>
<reference evidence="11" key="1">
    <citation type="submission" date="2017-08" db="EMBL/GenBank/DDBJ databases">
        <title>A dynamic microbial community with high functional redundancy inhabits the cold, oxic subseafloor aquifer.</title>
        <authorList>
            <person name="Tully B.J."/>
            <person name="Wheat C.G."/>
            <person name="Glazer B.T."/>
            <person name="Huber J.A."/>
        </authorList>
    </citation>
    <scope>NUCLEOTIDE SEQUENCE [LARGE SCALE GENOMIC DNA]</scope>
</reference>
<evidence type="ECO:0000256" key="1">
    <source>
        <dbReference type="ARBA" id="ARBA00004459"/>
    </source>
</evidence>
<evidence type="ECO:0000256" key="6">
    <source>
        <dbReference type="ARBA" id="ARBA00023237"/>
    </source>
</evidence>
<comment type="caution">
    <text evidence="10">The sequence shown here is derived from an EMBL/GenBank/DDBJ whole genome shotgun (WGS) entry which is preliminary data.</text>
</comment>
<dbReference type="InterPro" id="IPR006182">
    <property type="entry name" value="FliF_N_dom"/>
</dbReference>
<keyword evidence="3" id="KW-0732">Signal</keyword>
<evidence type="ECO:0000259" key="9">
    <source>
        <dbReference type="Pfam" id="PF01514"/>
    </source>
</evidence>
<dbReference type="InterPro" id="IPR045851">
    <property type="entry name" value="AMP-bd_C_sf"/>
</dbReference>
<keyword evidence="7" id="KW-0449">Lipoprotein</keyword>
<dbReference type="GO" id="GO:0009306">
    <property type="term" value="P:protein secretion"/>
    <property type="evidence" value="ECO:0007669"/>
    <property type="project" value="InterPro"/>
</dbReference>
<evidence type="ECO:0000256" key="3">
    <source>
        <dbReference type="ARBA" id="ARBA00022729"/>
    </source>
</evidence>
<evidence type="ECO:0000313" key="10">
    <source>
        <dbReference type="EMBL" id="PCI95142.1"/>
    </source>
</evidence>
<accession>A0A2A4YJV8</accession>
<evidence type="ECO:0000256" key="4">
    <source>
        <dbReference type="ARBA" id="ARBA00023136"/>
    </source>
</evidence>
<dbReference type="NCBIfam" id="TIGR02544">
    <property type="entry name" value="III_secr_YscJ"/>
    <property type="match status" value="1"/>
</dbReference>
<protein>
    <submittedName>
        <fullName evidence="10">EscJ/YscJ/HrcJ family type III secretion inner membrane ring protein</fullName>
    </submittedName>
</protein>
<dbReference type="Gene3D" id="3.30.300.30">
    <property type="match status" value="1"/>
</dbReference>
<keyword evidence="5" id="KW-0564">Palmitate</keyword>
<gene>
    <name evidence="10" type="ORF">COB11_02875</name>
</gene>
<name>A0A2A4YJV8_UNCAE</name>
<dbReference type="PROSITE" id="PS51257">
    <property type="entry name" value="PROKAR_LIPOPROTEIN"/>
    <property type="match status" value="1"/>
</dbReference>
<dbReference type="Proteomes" id="UP000217838">
    <property type="component" value="Unassembled WGS sequence"/>
</dbReference>
<dbReference type="Gene3D" id="3.30.70.1530">
    <property type="entry name" value="Hypothetical protein rpa1041"/>
    <property type="match status" value="1"/>
</dbReference>
<evidence type="ECO:0000313" key="11">
    <source>
        <dbReference type="Proteomes" id="UP000217838"/>
    </source>
</evidence>
<feature type="transmembrane region" description="Helical" evidence="8">
    <location>
        <begin position="255"/>
        <end position="276"/>
    </location>
</feature>
<feature type="domain" description="Flagellar M-ring N-terminal" evidence="9">
    <location>
        <begin position="77"/>
        <end position="217"/>
    </location>
</feature>
<keyword evidence="8" id="KW-0812">Transmembrane</keyword>
<keyword evidence="6" id="KW-0998">Cell outer membrane</keyword>
<dbReference type="AlphaFoldDB" id="A0A2A4YJV8"/>